<keyword evidence="9" id="KW-1185">Reference proteome</keyword>
<gene>
    <name evidence="8" type="ORF">MKW94_021132</name>
</gene>
<protein>
    <recommendedName>
        <fullName evidence="7">Protein kinase domain-containing protein</fullName>
    </recommendedName>
</protein>
<name>A0AA41VYH6_PAPNU</name>
<dbReference type="InterPro" id="IPR052751">
    <property type="entry name" value="Plant_MAPKKK"/>
</dbReference>
<organism evidence="8 9">
    <name type="scientific">Papaver nudicaule</name>
    <name type="common">Iceland poppy</name>
    <dbReference type="NCBI Taxonomy" id="74823"/>
    <lineage>
        <taxon>Eukaryota</taxon>
        <taxon>Viridiplantae</taxon>
        <taxon>Streptophyta</taxon>
        <taxon>Embryophyta</taxon>
        <taxon>Tracheophyta</taxon>
        <taxon>Spermatophyta</taxon>
        <taxon>Magnoliopsida</taxon>
        <taxon>Ranunculales</taxon>
        <taxon>Papaveraceae</taxon>
        <taxon>Papaveroideae</taxon>
        <taxon>Papaver</taxon>
    </lineage>
</organism>
<evidence type="ECO:0000313" key="8">
    <source>
        <dbReference type="EMBL" id="MCL7049865.1"/>
    </source>
</evidence>
<dbReference type="InterPro" id="IPR008271">
    <property type="entry name" value="Ser/Thr_kinase_AS"/>
</dbReference>
<dbReference type="InterPro" id="IPR011009">
    <property type="entry name" value="Kinase-like_dom_sf"/>
</dbReference>
<dbReference type="PROSITE" id="PS00107">
    <property type="entry name" value="PROTEIN_KINASE_ATP"/>
    <property type="match status" value="1"/>
</dbReference>
<dbReference type="PROSITE" id="PS00108">
    <property type="entry name" value="PROTEIN_KINASE_ST"/>
    <property type="match status" value="1"/>
</dbReference>
<dbReference type="PANTHER" id="PTHR48011">
    <property type="entry name" value="CCR4-NOT TRANSCRIPTIONAL COMPLEX SUBUNIT CAF120-RELATED"/>
    <property type="match status" value="1"/>
</dbReference>
<keyword evidence="2 5" id="KW-0547">Nucleotide-binding</keyword>
<evidence type="ECO:0000256" key="5">
    <source>
        <dbReference type="PROSITE-ProRule" id="PRU10141"/>
    </source>
</evidence>
<dbReference type="Gene3D" id="1.10.510.10">
    <property type="entry name" value="Transferase(Phosphotransferase) domain 1"/>
    <property type="match status" value="1"/>
</dbReference>
<dbReference type="Pfam" id="PF00069">
    <property type="entry name" value="Pkinase"/>
    <property type="match status" value="1"/>
</dbReference>
<reference evidence="8" key="1">
    <citation type="submission" date="2022-03" db="EMBL/GenBank/DDBJ databases">
        <title>A functionally conserved STORR gene fusion in Papaver species that diverged 16.8 million years ago.</title>
        <authorList>
            <person name="Catania T."/>
        </authorList>
    </citation>
    <scope>NUCLEOTIDE SEQUENCE</scope>
    <source>
        <strain evidence="8">S-191538</strain>
    </source>
</reference>
<feature type="domain" description="Protein kinase" evidence="7">
    <location>
        <begin position="3"/>
        <end position="270"/>
    </location>
</feature>
<dbReference type="InterPro" id="IPR017441">
    <property type="entry name" value="Protein_kinase_ATP_BS"/>
</dbReference>
<evidence type="ECO:0000256" key="3">
    <source>
        <dbReference type="ARBA" id="ARBA00022777"/>
    </source>
</evidence>
<evidence type="ECO:0000256" key="6">
    <source>
        <dbReference type="RuleBase" id="RU000304"/>
    </source>
</evidence>
<comment type="caution">
    <text evidence="8">The sequence shown here is derived from an EMBL/GenBank/DDBJ whole genome shotgun (WGS) entry which is preliminary data.</text>
</comment>
<keyword evidence="4 5" id="KW-0067">ATP-binding</keyword>
<evidence type="ECO:0000259" key="7">
    <source>
        <dbReference type="PROSITE" id="PS50011"/>
    </source>
</evidence>
<evidence type="ECO:0000256" key="1">
    <source>
        <dbReference type="ARBA" id="ARBA00022679"/>
    </source>
</evidence>
<keyword evidence="1" id="KW-0808">Transferase</keyword>
<dbReference type="CDD" id="cd06606">
    <property type="entry name" value="STKc_MAPKKK"/>
    <property type="match status" value="1"/>
</dbReference>
<evidence type="ECO:0000256" key="4">
    <source>
        <dbReference type="ARBA" id="ARBA00022840"/>
    </source>
</evidence>
<dbReference type="GO" id="GO:0004674">
    <property type="term" value="F:protein serine/threonine kinase activity"/>
    <property type="evidence" value="ECO:0007669"/>
    <property type="project" value="UniProtKB-KW"/>
</dbReference>
<accession>A0AA41VYH6</accession>
<keyword evidence="3" id="KW-0418">Kinase</keyword>
<evidence type="ECO:0000313" key="9">
    <source>
        <dbReference type="Proteomes" id="UP001177140"/>
    </source>
</evidence>
<feature type="binding site" evidence="5">
    <location>
        <position position="36"/>
    </location>
    <ligand>
        <name>ATP</name>
        <dbReference type="ChEBI" id="CHEBI:30616"/>
    </ligand>
</feature>
<keyword evidence="6" id="KW-0723">Serine/threonine-protein kinase</keyword>
<evidence type="ECO:0000256" key="2">
    <source>
        <dbReference type="ARBA" id="ARBA00022741"/>
    </source>
</evidence>
<dbReference type="PANTHER" id="PTHR48011:SF18">
    <property type="entry name" value="MITOGEN-ACTIVATED PROTEIN KINASE KINASE KINASE 19-RELATED"/>
    <property type="match status" value="1"/>
</dbReference>
<dbReference type="GO" id="GO:0005524">
    <property type="term" value="F:ATP binding"/>
    <property type="evidence" value="ECO:0007669"/>
    <property type="project" value="UniProtKB-UniRule"/>
</dbReference>
<dbReference type="GO" id="GO:0007165">
    <property type="term" value="P:signal transduction"/>
    <property type="evidence" value="ECO:0007669"/>
    <property type="project" value="TreeGrafter"/>
</dbReference>
<sequence length="357" mass="39599">MEWKRGEVIGKGSFSSVYLATPRKNLCNLPPLMAVKSSLATQSSSLQKEKEIITELKDCPQILNCYGDGFSTENNGEKLYNVFLEFASGGNLAQLIKKSGGCISESHVRFYSKSILQGLLYIHQKGFVHCDIKLQNILLCCSANGFSELKIADFGLAKKSDKNSEEEIIGLRGTPLYMSPESVSSNEIESPSDIWALGCIISEMITGKPAWGFNGNSDISALLYRIGFKDELPEIPNAISEEGKDFLRRCFVRDPLKRWTAEMLLNHPFIAGANTVPLPIQTQKESPRSTFGFPEWSCQNSSIFNSIESSSSSSLSVSDYQLDRQTSWSLSPSERIEQIATGDGLNWSDSNTWINVR</sequence>
<dbReference type="SUPFAM" id="SSF56112">
    <property type="entry name" value="Protein kinase-like (PK-like)"/>
    <property type="match status" value="1"/>
</dbReference>
<comment type="similarity">
    <text evidence="6">Belongs to the protein kinase superfamily.</text>
</comment>
<dbReference type="InterPro" id="IPR000719">
    <property type="entry name" value="Prot_kinase_dom"/>
</dbReference>
<dbReference type="AlphaFoldDB" id="A0AA41VYH6"/>
<dbReference type="SMART" id="SM00220">
    <property type="entry name" value="S_TKc"/>
    <property type="match status" value="1"/>
</dbReference>
<dbReference type="EMBL" id="JAJJMA010321015">
    <property type="protein sequence ID" value="MCL7049865.1"/>
    <property type="molecule type" value="Genomic_DNA"/>
</dbReference>
<dbReference type="PROSITE" id="PS50011">
    <property type="entry name" value="PROTEIN_KINASE_DOM"/>
    <property type="match status" value="1"/>
</dbReference>
<dbReference type="Proteomes" id="UP001177140">
    <property type="component" value="Unassembled WGS sequence"/>
</dbReference>
<proteinExistence type="inferred from homology"/>